<accession>A0A0Q3WRT6</accession>
<dbReference type="SUPFAM" id="SSF53187">
    <property type="entry name" value="Zn-dependent exopeptidases"/>
    <property type="match status" value="1"/>
</dbReference>
<proteinExistence type="inferred from homology"/>
<comment type="caution">
    <text evidence="9">The sequence shown here is derived from an EMBL/GenBank/DDBJ whole genome shotgun (WGS) entry which is preliminary data.</text>
</comment>
<dbReference type="GO" id="GO:0008777">
    <property type="term" value="F:acetylornithine deacetylase activity"/>
    <property type="evidence" value="ECO:0007669"/>
    <property type="project" value="TreeGrafter"/>
</dbReference>
<evidence type="ECO:0000256" key="8">
    <source>
        <dbReference type="ARBA" id="ARBA00023049"/>
    </source>
</evidence>
<dbReference type="AlphaFoldDB" id="A0A0Q3WRT6"/>
<evidence type="ECO:0000256" key="3">
    <source>
        <dbReference type="ARBA" id="ARBA00022670"/>
    </source>
</evidence>
<reference evidence="9 10" key="1">
    <citation type="submission" date="2015-09" db="EMBL/GenBank/DDBJ databases">
        <title>Genome sequencing project for genomic taxonomy and phylogenomics of Bacillus-like bacteria.</title>
        <authorList>
            <person name="Liu B."/>
            <person name="Wang J."/>
            <person name="Zhu Y."/>
            <person name="Liu G."/>
            <person name="Chen Q."/>
            <person name="Chen Z."/>
            <person name="Lan J."/>
            <person name="Che J."/>
            <person name="Ge C."/>
            <person name="Shi H."/>
            <person name="Pan Z."/>
            <person name="Liu X."/>
        </authorList>
    </citation>
    <scope>NUCLEOTIDE SEQUENCE [LARGE SCALE GENOMIC DNA]</scope>
    <source>
        <strain evidence="9 10">LMG 18435</strain>
    </source>
</reference>
<evidence type="ECO:0000256" key="1">
    <source>
        <dbReference type="ARBA" id="ARBA00001947"/>
    </source>
</evidence>
<dbReference type="PROSITE" id="PS00758">
    <property type="entry name" value="ARGE_DAPE_CPG2_1"/>
    <property type="match status" value="1"/>
</dbReference>
<evidence type="ECO:0000313" key="10">
    <source>
        <dbReference type="Proteomes" id="UP000051888"/>
    </source>
</evidence>
<dbReference type="InterPro" id="IPR001261">
    <property type="entry name" value="ArgE/DapE_CS"/>
</dbReference>
<keyword evidence="7" id="KW-0224">Dipeptidase</keyword>
<organism evidence="9 10">
    <name type="scientific">Heyndrickxia shackletonii</name>
    <dbReference type="NCBI Taxonomy" id="157838"/>
    <lineage>
        <taxon>Bacteria</taxon>
        <taxon>Bacillati</taxon>
        <taxon>Bacillota</taxon>
        <taxon>Bacilli</taxon>
        <taxon>Bacillales</taxon>
        <taxon>Bacillaceae</taxon>
        <taxon>Heyndrickxia</taxon>
    </lineage>
</organism>
<gene>
    <name evidence="9" type="ORF">AN964_19855</name>
</gene>
<dbReference type="InterPro" id="IPR050072">
    <property type="entry name" value="Peptidase_M20A"/>
</dbReference>
<dbReference type="Pfam" id="PF01546">
    <property type="entry name" value="Peptidase_M20"/>
    <property type="match status" value="1"/>
</dbReference>
<evidence type="ECO:0000256" key="5">
    <source>
        <dbReference type="ARBA" id="ARBA00022801"/>
    </source>
</evidence>
<dbReference type="GO" id="GO:0016805">
    <property type="term" value="F:dipeptidase activity"/>
    <property type="evidence" value="ECO:0007669"/>
    <property type="project" value="UniProtKB-KW"/>
</dbReference>
<dbReference type="Gene3D" id="3.40.630.10">
    <property type="entry name" value="Zn peptidases"/>
    <property type="match status" value="2"/>
</dbReference>
<keyword evidence="3" id="KW-0645">Protease</keyword>
<keyword evidence="8" id="KW-0482">Metalloprotease</keyword>
<dbReference type="NCBIfam" id="TIGR01887">
    <property type="entry name" value="dipeptidaselike"/>
    <property type="match status" value="1"/>
</dbReference>
<dbReference type="PATRIC" id="fig|157838.3.peg.4383"/>
<dbReference type="InterPro" id="IPR036264">
    <property type="entry name" value="Bact_exopeptidase_dim_dom"/>
</dbReference>
<dbReference type="GO" id="GO:0008270">
    <property type="term" value="F:zinc ion binding"/>
    <property type="evidence" value="ECO:0007669"/>
    <property type="project" value="InterPro"/>
</dbReference>
<comment type="cofactor">
    <cofactor evidence="1">
        <name>Zn(2+)</name>
        <dbReference type="ChEBI" id="CHEBI:29105"/>
    </cofactor>
</comment>
<protein>
    <submittedName>
        <fullName evidence="9">Peptidase M20</fullName>
    </submittedName>
</protein>
<comment type="similarity">
    <text evidence="2">Belongs to the peptidase M20A family.</text>
</comment>
<evidence type="ECO:0000256" key="6">
    <source>
        <dbReference type="ARBA" id="ARBA00022833"/>
    </source>
</evidence>
<dbReference type="InterPro" id="IPR010964">
    <property type="entry name" value="M20A_pepV-rel"/>
</dbReference>
<keyword evidence="10" id="KW-1185">Reference proteome</keyword>
<keyword evidence="5" id="KW-0378">Hydrolase</keyword>
<dbReference type="InterPro" id="IPR002933">
    <property type="entry name" value="Peptidase_M20"/>
</dbReference>
<keyword evidence="6" id="KW-0862">Zinc</keyword>
<keyword evidence="4" id="KW-0479">Metal-binding</keyword>
<evidence type="ECO:0000256" key="4">
    <source>
        <dbReference type="ARBA" id="ARBA00022723"/>
    </source>
</evidence>
<sequence>MHEKIIDAVKANKEIFLSGLRQIMQIESVEEKPKPEAPFGEGPKQALNQVLLLAENMGFQTGVVNHAVGYAQLGENNQDYIGVLGHLDVVPAGDGWNYPPFDLTFENGNLYGRGILDNKGPIISCLYALYTLKMLNIPLSKTIRVMFGTNEESGCHDIPLYLEKEHPPLYGFTPDCKYPAVYGERGLIDVTIKTCITDGSHASIEKIEADFTKSSVPDHMKIQFSDGQWKELFGKRSPSNAPELGENVITIFAREAGVFNGQFAYYLNWLEQGFHLKHNGEGLNLEYADEASGKLLLTPYKLEIEDEAVLLSVSMRYPISIKEETILQTLKANLPDNSKIIINRRMPSTQFDLNHPMLSVMKNIYEKCTGMDGTPVTTTGATYARFMPNTIAFGPSFPGQKGIAHNKDEYMSLSDLMKNMEIYALTIYELAK</sequence>
<dbReference type="OrthoDB" id="9761532at2"/>
<dbReference type="Proteomes" id="UP000051888">
    <property type="component" value="Unassembled WGS sequence"/>
</dbReference>
<dbReference type="SUPFAM" id="SSF55031">
    <property type="entry name" value="Bacterial exopeptidase dimerisation domain"/>
    <property type="match status" value="1"/>
</dbReference>
<dbReference type="GO" id="GO:0006526">
    <property type="term" value="P:L-arginine biosynthetic process"/>
    <property type="evidence" value="ECO:0007669"/>
    <property type="project" value="TreeGrafter"/>
</dbReference>
<dbReference type="PANTHER" id="PTHR43808">
    <property type="entry name" value="ACETYLORNITHINE DEACETYLASE"/>
    <property type="match status" value="1"/>
</dbReference>
<evidence type="ECO:0000256" key="2">
    <source>
        <dbReference type="ARBA" id="ARBA00006247"/>
    </source>
</evidence>
<dbReference type="STRING" id="157838.AN964_19855"/>
<dbReference type="GO" id="GO:0006508">
    <property type="term" value="P:proteolysis"/>
    <property type="evidence" value="ECO:0007669"/>
    <property type="project" value="UniProtKB-KW"/>
</dbReference>
<dbReference type="GO" id="GO:0008237">
    <property type="term" value="F:metallopeptidase activity"/>
    <property type="evidence" value="ECO:0007669"/>
    <property type="project" value="UniProtKB-KW"/>
</dbReference>
<dbReference type="PANTHER" id="PTHR43808:SF31">
    <property type="entry name" value="N-ACETYL-L-CITRULLINE DEACETYLASE"/>
    <property type="match status" value="1"/>
</dbReference>
<dbReference type="RefSeq" id="WP_055741557.1">
    <property type="nucleotide sequence ID" value="NZ_JAAIWL010000004.1"/>
</dbReference>
<dbReference type="EMBL" id="LJJC01000006">
    <property type="protein sequence ID" value="KQL51251.1"/>
    <property type="molecule type" value="Genomic_DNA"/>
</dbReference>
<name>A0A0Q3WRT6_9BACI</name>
<evidence type="ECO:0000256" key="7">
    <source>
        <dbReference type="ARBA" id="ARBA00022997"/>
    </source>
</evidence>
<evidence type="ECO:0000313" key="9">
    <source>
        <dbReference type="EMBL" id="KQL51251.1"/>
    </source>
</evidence>